<dbReference type="InterPro" id="IPR011990">
    <property type="entry name" value="TPR-like_helical_dom_sf"/>
</dbReference>
<feature type="region of interest" description="Disordered" evidence="1">
    <location>
        <begin position="157"/>
        <end position="195"/>
    </location>
</feature>
<dbReference type="Gene3D" id="1.25.40.10">
    <property type="entry name" value="Tetratricopeptide repeat domain"/>
    <property type="match status" value="1"/>
</dbReference>
<reference evidence="2" key="1">
    <citation type="submission" date="2022-04" db="EMBL/GenBank/DDBJ databases">
        <title>Lysobacter sp. CAU 1642 isolated from sea sand.</title>
        <authorList>
            <person name="Kim W."/>
        </authorList>
    </citation>
    <scope>NUCLEOTIDE SEQUENCE</scope>
    <source>
        <strain evidence="2">CAU 1642</strain>
    </source>
</reference>
<name>A0ABT0GLD5_9GAMM</name>
<dbReference type="SUPFAM" id="SSF81901">
    <property type="entry name" value="HCP-like"/>
    <property type="match status" value="1"/>
</dbReference>
<dbReference type="RefSeq" id="WP_248211172.1">
    <property type="nucleotide sequence ID" value="NZ_JALNMH010000016.1"/>
</dbReference>
<dbReference type="EMBL" id="JALNMH010000016">
    <property type="protein sequence ID" value="MCK7595315.1"/>
    <property type="molecule type" value="Genomic_DNA"/>
</dbReference>
<evidence type="ECO:0000313" key="3">
    <source>
        <dbReference type="Proteomes" id="UP001431449"/>
    </source>
</evidence>
<gene>
    <name evidence="2" type="ORF">M0G41_16770</name>
</gene>
<organism evidence="2 3">
    <name type="scientific">Pseudomarimonas salicorniae</name>
    <dbReference type="NCBI Taxonomy" id="2933270"/>
    <lineage>
        <taxon>Bacteria</taxon>
        <taxon>Pseudomonadati</taxon>
        <taxon>Pseudomonadota</taxon>
        <taxon>Gammaproteobacteria</taxon>
        <taxon>Lysobacterales</taxon>
        <taxon>Lysobacteraceae</taxon>
        <taxon>Pseudomarimonas</taxon>
    </lineage>
</organism>
<accession>A0ABT0GLD5</accession>
<proteinExistence type="predicted"/>
<keyword evidence="3" id="KW-1185">Reference proteome</keyword>
<sequence>MGRALLLSILPWILYAPAMAASLLPRYSDSDLAVMETPVYLATHPDLRWRMRGLESLERGESAEAIEHLLQAAQHADKAAQALLAELYWTGRVTKAERVEGHAFMALAAERGYPRYAAFRDRYWDELGEAEQAAAVARHAQLLDTFGDAVAKPRMEAALQSSHARRDGSRTRSRSFARPFNGGMPGTGISAATGVDTRNWQDPKFWQPTEYWAWQDALYERLRPPRVKLIELRPFARTVLPTRGVLSETEPEPASE</sequence>
<comment type="caution">
    <text evidence="2">The sequence shown here is derived from an EMBL/GenBank/DDBJ whole genome shotgun (WGS) entry which is preliminary data.</text>
</comment>
<evidence type="ECO:0008006" key="4">
    <source>
        <dbReference type="Google" id="ProtNLM"/>
    </source>
</evidence>
<protein>
    <recommendedName>
        <fullName evidence="4">Sel1 repeat-containing protein</fullName>
    </recommendedName>
</protein>
<evidence type="ECO:0000313" key="2">
    <source>
        <dbReference type="EMBL" id="MCK7595315.1"/>
    </source>
</evidence>
<dbReference type="Proteomes" id="UP001431449">
    <property type="component" value="Unassembled WGS sequence"/>
</dbReference>
<evidence type="ECO:0000256" key="1">
    <source>
        <dbReference type="SAM" id="MobiDB-lite"/>
    </source>
</evidence>